<comment type="caution">
    <text evidence="2">The sequence shown here is derived from an EMBL/GenBank/DDBJ whole genome shotgun (WGS) entry which is preliminary data.</text>
</comment>
<reference evidence="2" key="2">
    <citation type="submission" date="2020-11" db="EMBL/GenBank/DDBJ databases">
        <authorList>
            <person name="McCartney M.A."/>
            <person name="Auch B."/>
            <person name="Kono T."/>
            <person name="Mallez S."/>
            <person name="Becker A."/>
            <person name="Gohl D.M."/>
            <person name="Silverstein K.A.T."/>
            <person name="Koren S."/>
            <person name="Bechman K.B."/>
            <person name="Herman A."/>
            <person name="Abrahante J.E."/>
            <person name="Garbe J."/>
        </authorList>
    </citation>
    <scope>NUCLEOTIDE SEQUENCE</scope>
    <source>
        <strain evidence="2">Duluth1</strain>
        <tissue evidence="2">Whole animal</tissue>
    </source>
</reference>
<name>A0A9D4FVN4_DREPO</name>
<reference evidence="2" key="1">
    <citation type="journal article" date="2019" name="bioRxiv">
        <title>The Genome of the Zebra Mussel, Dreissena polymorpha: A Resource for Invasive Species Research.</title>
        <authorList>
            <person name="McCartney M.A."/>
            <person name="Auch B."/>
            <person name="Kono T."/>
            <person name="Mallez S."/>
            <person name="Zhang Y."/>
            <person name="Obille A."/>
            <person name="Becker A."/>
            <person name="Abrahante J.E."/>
            <person name="Garbe J."/>
            <person name="Badalamenti J.P."/>
            <person name="Herman A."/>
            <person name="Mangelson H."/>
            <person name="Liachko I."/>
            <person name="Sullivan S."/>
            <person name="Sone E.D."/>
            <person name="Koren S."/>
            <person name="Silverstein K.A.T."/>
            <person name="Beckman K.B."/>
            <person name="Gohl D.M."/>
        </authorList>
    </citation>
    <scope>NUCLEOTIDE SEQUENCE</scope>
    <source>
        <strain evidence="2">Duluth1</strain>
        <tissue evidence="2">Whole animal</tissue>
    </source>
</reference>
<dbReference type="Proteomes" id="UP000828390">
    <property type="component" value="Unassembled WGS sequence"/>
</dbReference>
<dbReference type="Gene3D" id="3.30.160.60">
    <property type="entry name" value="Classic Zinc Finger"/>
    <property type="match status" value="1"/>
</dbReference>
<organism evidence="2 3">
    <name type="scientific">Dreissena polymorpha</name>
    <name type="common">Zebra mussel</name>
    <name type="synonym">Mytilus polymorpha</name>
    <dbReference type="NCBI Taxonomy" id="45954"/>
    <lineage>
        <taxon>Eukaryota</taxon>
        <taxon>Metazoa</taxon>
        <taxon>Spiralia</taxon>
        <taxon>Lophotrochozoa</taxon>
        <taxon>Mollusca</taxon>
        <taxon>Bivalvia</taxon>
        <taxon>Autobranchia</taxon>
        <taxon>Heteroconchia</taxon>
        <taxon>Euheterodonta</taxon>
        <taxon>Imparidentia</taxon>
        <taxon>Neoheterodontei</taxon>
        <taxon>Myida</taxon>
        <taxon>Dreissenoidea</taxon>
        <taxon>Dreissenidae</taxon>
        <taxon>Dreissena</taxon>
    </lineage>
</organism>
<dbReference type="EMBL" id="JAIWYP010000006">
    <property type="protein sequence ID" value="KAH3805302.1"/>
    <property type="molecule type" value="Genomic_DNA"/>
</dbReference>
<protein>
    <submittedName>
        <fullName evidence="2">Uncharacterized protein</fullName>
    </submittedName>
</protein>
<sequence>MEYGQKARKRPLFSCIHCKKNMTIYINERYRMVDHVQKHHFALSEAPFYCSMCLFRCSTREALVKHVTDYRRHALMSAMQGGGDQSRFLIENPHPRVVKEGVDYEVTQQGCSDSGDLVSVKMTPQLLASLLNRGSNVSGEAVVPSPLAANLPYTPTRPEYNRCETSTAVTAEQDDVEQFEMLQELFPTPYPASSSPCLMPTFPAYQPTPVSANTTSVLGMGFHNYVPTPVSSSMVGCLPSFTTPAPAVPVSISRLSTPLLDEPRRLPVKTASTQTEAEPRREDSVLATALFQIERTLESSIGKLVSAVEWNSRAIKNLETTVRKQGESKQGNEDGSAEKEAKHVKK</sequence>
<feature type="region of interest" description="Disordered" evidence="1">
    <location>
        <begin position="316"/>
        <end position="346"/>
    </location>
</feature>
<proteinExistence type="predicted"/>
<evidence type="ECO:0000313" key="2">
    <source>
        <dbReference type="EMBL" id="KAH3805302.1"/>
    </source>
</evidence>
<keyword evidence="3" id="KW-1185">Reference proteome</keyword>
<dbReference type="AlphaFoldDB" id="A0A9D4FVN4"/>
<evidence type="ECO:0000313" key="3">
    <source>
        <dbReference type="Proteomes" id="UP000828390"/>
    </source>
</evidence>
<gene>
    <name evidence="2" type="ORF">DPMN_133600</name>
</gene>
<accession>A0A9D4FVN4</accession>
<evidence type="ECO:0000256" key="1">
    <source>
        <dbReference type="SAM" id="MobiDB-lite"/>
    </source>
</evidence>
<feature type="compositionally biased region" description="Basic and acidic residues" evidence="1">
    <location>
        <begin position="321"/>
        <end position="346"/>
    </location>
</feature>
<feature type="region of interest" description="Disordered" evidence="1">
    <location>
        <begin position="261"/>
        <end position="282"/>
    </location>
</feature>